<feature type="transmembrane region" description="Helical" evidence="1">
    <location>
        <begin position="20"/>
        <end position="40"/>
    </location>
</feature>
<keyword evidence="3" id="KW-1185">Reference proteome</keyword>
<dbReference type="Proteomes" id="UP000276133">
    <property type="component" value="Unassembled WGS sequence"/>
</dbReference>
<evidence type="ECO:0000256" key="1">
    <source>
        <dbReference type="SAM" id="Phobius"/>
    </source>
</evidence>
<protein>
    <submittedName>
        <fullName evidence="2">Uncharacterized protein</fullName>
    </submittedName>
</protein>
<dbReference type="AlphaFoldDB" id="A0A3M7RK38"/>
<sequence>MPRQSTPCHCKAWAVQPNNWATNSNWLAAQLMLLLLLLLFDNQLSHVNGGVVVIGMVAVVF</sequence>
<evidence type="ECO:0000313" key="3">
    <source>
        <dbReference type="Proteomes" id="UP000276133"/>
    </source>
</evidence>
<comment type="caution">
    <text evidence="2">The sequence shown here is derived from an EMBL/GenBank/DDBJ whole genome shotgun (WGS) entry which is preliminary data.</text>
</comment>
<accession>A0A3M7RK38</accession>
<reference evidence="2 3" key="1">
    <citation type="journal article" date="2018" name="Sci. Rep.">
        <title>Genomic signatures of local adaptation to the degree of environmental predictability in rotifers.</title>
        <authorList>
            <person name="Franch-Gras L."/>
            <person name="Hahn C."/>
            <person name="Garcia-Roger E.M."/>
            <person name="Carmona M.J."/>
            <person name="Serra M."/>
            <person name="Gomez A."/>
        </authorList>
    </citation>
    <scope>NUCLEOTIDE SEQUENCE [LARGE SCALE GENOMIC DNA]</scope>
    <source>
        <strain evidence="2">HYR1</strain>
    </source>
</reference>
<keyword evidence="1" id="KW-0472">Membrane</keyword>
<evidence type="ECO:0000313" key="2">
    <source>
        <dbReference type="EMBL" id="RNA23844.1"/>
    </source>
</evidence>
<name>A0A3M7RK38_BRAPC</name>
<organism evidence="2 3">
    <name type="scientific">Brachionus plicatilis</name>
    <name type="common">Marine rotifer</name>
    <name type="synonym">Brachionus muelleri</name>
    <dbReference type="NCBI Taxonomy" id="10195"/>
    <lineage>
        <taxon>Eukaryota</taxon>
        <taxon>Metazoa</taxon>
        <taxon>Spiralia</taxon>
        <taxon>Gnathifera</taxon>
        <taxon>Rotifera</taxon>
        <taxon>Eurotatoria</taxon>
        <taxon>Monogononta</taxon>
        <taxon>Pseudotrocha</taxon>
        <taxon>Ploima</taxon>
        <taxon>Brachionidae</taxon>
        <taxon>Brachionus</taxon>
    </lineage>
</organism>
<dbReference type="EMBL" id="REGN01003209">
    <property type="protein sequence ID" value="RNA23844.1"/>
    <property type="molecule type" value="Genomic_DNA"/>
</dbReference>
<proteinExistence type="predicted"/>
<gene>
    <name evidence="2" type="ORF">BpHYR1_030550</name>
</gene>
<keyword evidence="1" id="KW-1133">Transmembrane helix</keyword>
<keyword evidence="1" id="KW-0812">Transmembrane</keyword>